<feature type="compositionally biased region" description="Basic and acidic residues" evidence="1">
    <location>
        <begin position="74"/>
        <end position="91"/>
    </location>
</feature>
<reference evidence="2" key="2">
    <citation type="submission" date="2023-01" db="EMBL/GenBank/DDBJ databases">
        <authorList>
            <person name="Petersen C."/>
        </authorList>
    </citation>
    <scope>NUCLEOTIDE SEQUENCE</scope>
    <source>
        <strain evidence="2">IBT 17514</strain>
    </source>
</reference>
<reference evidence="2" key="1">
    <citation type="journal article" date="2023" name="IMA Fungus">
        <title>Comparative genomic study of the Penicillium genus elucidates a diverse pangenome and 15 lateral gene transfer events.</title>
        <authorList>
            <person name="Petersen C."/>
            <person name="Sorensen T."/>
            <person name="Nielsen M.R."/>
            <person name="Sondergaard T.E."/>
            <person name="Sorensen J.L."/>
            <person name="Fitzpatrick D.A."/>
            <person name="Frisvad J.C."/>
            <person name="Nielsen K.L."/>
        </authorList>
    </citation>
    <scope>NUCLEOTIDE SEQUENCE</scope>
    <source>
        <strain evidence="2">IBT 17514</strain>
    </source>
</reference>
<sequence>MKCDPTSIHQWLARVPDEPVLRDLIPSLLDLEEGNIDCAQQSKIPDVRQEQESRTLLERVQSLGQSAVKRKAHHAFDRQPRHKTREDHYEYKGGGTELQQQDSSDRTKKRQKKCWKHTINDTFHAANVVRERLTLPEKMTLGIFSKGRASSPLRLRDSSGVPDPINLTTSLLKKQGITEPSSLASRTVTGERRGSGQQRRIPDYRFSDCFNSIEPESIKTQQGTITEHTKGKDIDTPSAHKPPQDSPRIVRSPSHQNTVNTPNRGTYSEEHIERNAGVTISPTAFTWSKTDPGKTQRECSIQSTLLESLFVGLSKYGIQDPCPKVDHEKTYCSLDDLKRLLTNRKASWISTANEDHQDIPSTNLSVMGQKSPEGETSAQGPANPKMTQRMEVSFPSLAVPAKGANPSVTQNDHGKHEPTPNSSHGLQQPLQDRIDLDGTSKDINGPAPLINPWLDETNWVAILSPQIQREPSESPSLADSLESCLREWVVAGESALQVNRHERAPDDSNLLKKSEEHGIKSQSKPMHSSLQPATAHVTDDEFLPNDFWRPNKLY</sequence>
<feature type="compositionally biased region" description="Polar residues" evidence="1">
    <location>
        <begin position="359"/>
        <end position="380"/>
    </location>
</feature>
<proteinExistence type="predicted"/>
<comment type="caution">
    <text evidence="2">The sequence shown here is derived from an EMBL/GenBank/DDBJ whole genome shotgun (WGS) entry which is preliminary data.</text>
</comment>
<evidence type="ECO:0000313" key="3">
    <source>
        <dbReference type="Proteomes" id="UP001215712"/>
    </source>
</evidence>
<feature type="region of interest" description="Disordered" evidence="1">
    <location>
        <begin position="399"/>
        <end position="428"/>
    </location>
</feature>
<dbReference type="Proteomes" id="UP001215712">
    <property type="component" value="Unassembled WGS sequence"/>
</dbReference>
<feature type="compositionally biased region" description="Polar residues" evidence="1">
    <location>
        <begin position="419"/>
        <end position="428"/>
    </location>
</feature>
<feature type="compositionally biased region" description="Basic and acidic residues" evidence="1">
    <location>
        <begin position="501"/>
        <end position="519"/>
    </location>
</feature>
<name>A0AAD6HB87_9EURO</name>
<keyword evidence="3" id="KW-1185">Reference proteome</keyword>
<feature type="region of interest" description="Disordered" evidence="1">
    <location>
        <begin position="176"/>
        <end position="268"/>
    </location>
</feature>
<protein>
    <submittedName>
        <fullName evidence="2">Uncharacterized protein</fullName>
    </submittedName>
</protein>
<evidence type="ECO:0000313" key="2">
    <source>
        <dbReference type="EMBL" id="KAJ5703784.1"/>
    </source>
</evidence>
<dbReference type="EMBL" id="JAQJAN010000020">
    <property type="protein sequence ID" value="KAJ5703784.1"/>
    <property type="molecule type" value="Genomic_DNA"/>
</dbReference>
<organism evidence="2 3">
    <name type="scientific">Penicillium malachiteum</name>
    <dbReference type="NCBI Taxonomy" id="1324776"/>
    <lineage>
        <taxon>Eukaryota</taxon>
        <taxon>Fungi</taxon>
        <taxon>Dikarya</taxon>
        <taxon>Ascomycota</taxon>
        <taxon>Pezizomycotina</taxon>
        <taxon>Eurotiomycetes</taxon>
        <taxon>Eurotiomycetidae</taxon>
        <taxon>Eurotiales</taxon>
        <taxon>Aspergillaceae</taxon>
        <taxon>Penicillium</taxon>
    </lineage>
</organism>
<feature type="compositionally biased region" description="Polar residues" evidence="1">
    <location>
        <begin position="520"/>
        <end position="532"/>
    </location>
</feature>
<feature type="region of interest" description="Disordered" evidence="1">
    <location>
        <begin position="356"/>
        <end position="384"/>
    </location>
</feature>
<feature type="region of interest" description="Disordered" evidence="1">
    <location>
        <begin position="64"/>
        <end position="111"/>
    </location>
</feature>
<gene>
    <name evidence="2" type="ORF">N7493_010922</name>
</gene>
<feature type="compositionally biased region" description="Polar residues" evidence="1">
    <location>
        <begin position="253"/>
        <end position="266"/>
    </location>
</feature>
<dbReference type="AlphaFoldDB" id="A0AAD6HB87"/>
<accession>A0AAD6HB87</accession>
<feature type="region of interest" description="Disordered" evidence="1">
    <location>
        <begin position="501"/>
        <end position="543"/>
    </location>
</feature>
<evidence type="ECO:0000256" key="1">
    <source>
        <dbReference type="SAM" id="MobiDB-lite"/>
    </source>
</evidence>
<feature type="compositionally biased region" description="Polar residues" evidence="1">
    <location>
        <begin position="176"/>
        <end position="188"/>
    </location>
</feature>
<feature type="compositionally biased region" description="Basic and acidic residues" evidence="1">
    <location>
        <begin position="189"/>
        <end position="206"/>
    </location>
</feature>